<proteinExistence type="predicted"/>
<organism evidence="2 3">
    <name type="scientific">Nocardioides dubius</name>
    <dbReference type="NCBI Taxonomy" id="317019"/>
    <lineage>
        <taxon>Bacteria</taxon>
        <taxon>Bacillati</taxon>
        <taxon>Actinomycetota</taxon>
        <taxon>Actinomycetes</taxon>
        <taxon>Propionibacteriales</taxon>
        <taxon>Nocardioidaceae</taxon>
        <taxon>Nocardioides</taxon>
    </lineage>
</organism>
<accession>A0ABP4EFZ7</accession>
<comment type="caution">
    <text evidence="2">The sequence shown here is derived from an EMBL/GenBank/DDBJ whole genome shotgun (WGS) entry which is preliminary data.</text>
</comment>
<protein>
    <recommendedName>
        <fullName evidence="4">PknH-like extracellular domain-containing protein</fullName>
    </recommendedName>
</protein>
<evidence type="ECO:0008006" key="4">
    <source>
        <dbReference type="Google" id="ProtNLM"/>
    </source>
</evidence>
<feature type="signal peptide" evidence="1">
    <location>
        <begin position="1"/>
        <end position="26"/>
    </location>
</feature>
<evidence type="ECO:0000256" key="1">
    <source>
        <dbReference type="SAM" id="SignalP"/>
    </source>
</evidence>
<feature type="chain" id="PRO_5046808787" description="PknH-like extracellular domain-containing protein" evidence="1">
    <location>
        <begin position="27"/>
        <end position="198"/>
    </location>
</feature>
<dbReference type="Proteomes" id="UP001501581">
    <property type="component" value="Unassembled WGS sequence"/>
</dbReference>
<dbReference type="RefSeq" id="WP_343995525.1">
    <property type="nucleotide sequence ID" value="NZ_BAAALG010000011.1"/>
</dbReference>
<reference evidence="3" key="1">
    <citation type="journal article" date="2019" name="Int. J. Syst. Evol. Microbiol.">
        <title>The Global Catalogue of Microorganisms (GCM) 10K type strain sequencing project: providing services to taxonomists for standard genome sequencing and annotation.</title>
        <authorList>
            <consortium name="The Broad Institute Genomics Platform"/>
            <consortium name="The Broad Institute Genome Sequencing Center for Infectious Disease"/>
            <person name="Wu L."/>
            <person name="Ma J."/>
        </authorList>
    </citation>
    <scope>NUCLEOTIDE SEQUENCE [LARGE SCALE GENOMIC DNA]</scope>
    <source>
        <strain evidence="3">JCM 13008</strain>
    </source>
</reference>
<gene>
    <name evidence="2" type="ORF">GCM10009668_29030</name>
</gene>
<evidence type="ECO:0000313" key="2">
    <source>
        <dbReference type="EMBL" id="GAA1107257.1"/>
    </source>
</evidence>
<name>A0ABP4EFZ7_9ACTN</name>
<sequence>MNRVVGLVAAGALGAVLLTPSGPAHAAVPDSAFPSVGQVAKVYPAFAGGTRQTAPESTLFLTNTRCITSSMLAAKSGSVAMYSHTEQTPQTPTVWVVNFATKKKAQQAVTLSRKFARACADFDGGEVAMKVAKMSTPKLGDDRFAYRRSTISGGSTTRDAQLIVRKGRKVVVLNLYSTSKINATKFLALGKVAYKRAT</sequence>
<keyword evidence="1" id="KW-0732">Signal</keyword>
<keyword evidence="3" id="KW-1185">Reference proteome</keyword>
<evidence type="ECO:0000313" key="3">
    <source>
        <dbReference type="Proteomes" id="UP001501581"/>
    </source>
</evidence>
<dbReference type="EMBL" id="BAAALG010000011">
    <property type="protein sequence ID" value="GAA1107257.1"/>
    <property type="molecule type" value="Genomic_DNA"/>
</dbReference>